<evidence type="ECO:0000313" key="3">
    <source>
        <dbReference type="Proteomes" id="UP000193010"/>
    </source>
</evidence>
<feature type="transmembrane region" description="Helical" evidence="1">
    <location>
        <begin position="202"/>
        <end position="225"/>
    </location>
</feature>
<name>A0A1X1TWU8_MYCFL</name>
<comment type="caution">
    <text evidence="2">The sequence shown here is derived from an EMBL/GenBank/DDBJ whole genome shotgun (WGS) entry which is preliminary data.</text>
</comment>
<keyword evidence="1" id="KW-0812">Transmembrane</keyword>
<dbReference type="Proteomes" id="UP000193010">
    <property type="component" value="Unassembled WGS sequence"/>
</dbReference>
<proteinExistence type="predicted"/>
<feature type="transmembrane region" description="Helical" evidence="1">
    <location>
        <begin position="91"/>
        <end position="113"/>
    </location>
</feature>
<protein>
    <recommendedName>
        <fullName evidence="4">DUF4386 domain-containing protein</fullName>
    </recommendedName>
</protein>
<feature type="transmembrane region" description="Helical" evidence="1">
    <location>
        <begin position="12"/>
        <end position="33"/>
    </location>
</feature>
<keyword evidence="1" id="KW-1133">Transmembrane helix</keyword>
<feature type="transmembrane region" description="Helical" evidence="1">
    <location>
        <begin position="169"/>
        <end position="190"/>
    </location>
</feature>
<evidence type="ECO:0000313" key="2">
    <source>
        <dbReference type="EMBL" id="ORV49060.1"/>
    </source>
</evidence>
<feature type="transmembrane region" description="Helical" evidence="1">
    <location>
        <begin position="58"/>
        <end position="79"/>
    </location>
</feature>
<gene>
    <name evidence="2" type="ORF">AWC05_02485</name>
</gene>
<dbReference type="RefSeq" id="WP_085225052.1">
    <property type="nucleotide sequence ID" value="NZ_AP022576.1"/>
</dbReference>
<keyword evidence="3" id="KW-1185">Reference proteome</keyword>
<evidence type="ECO:0000256" key="1">
    <source>
        <dbReference type="SAM" id="Phobius"/>
    </source>
</evidence>
<dbReference type="STRING" id="292462.AWC05_02485"/>
<reference evidence="2 3" key="1">
    <citation type="submission" date="2016-01" db="EMBL/GenBank/DDBJ databases">
        <title>The new phylogeny of the genus Mycobacterium.</title>
        <authorList>
            <person name="Tarcisio F."/>
            <person name="Conor M."/>
            <person name="Antonella G."/>
            <person name="Elisabetta G."/>
            <person name="Giulia F.S."/>
            <person name="Sara T."/>
            <person name="Anna F."/>
            <person name="Clotilde B."/>
            <person name="Roberto B."/>
            <person name="Veronica D.S."/>
            <person name="Fabio R."/>
            <person name="Monica P."/>
            <person name="Olivier J."/>
            <person name="Enrico T."/>
            <person name="Nicola S."/>
        </authorList>
    </citation>
    <scope>NUCLEOTIDE SEQUENCE [LARGE SCALE GENOMIC DNA]</scope>
    <source>
        <strain evidence="2 3">DSM 44852</strain>
    </source>
</reference>
<dbReference type="AlphaFoldDB" id="A0A1X1TWU8"/>
<accession>A0A1X1TWU8</accession>
<evidence type="ECO:0008006" key="4">
    <source>
        <dbReference type="Google" id="ProtNLM"/>
    </source>
</evidence>
<dbReference type="EMBL" id="LQOV01000032">
    <property type="protein sequence ID" value="ORV49060.1"/>
    <property type="molecule type" value="Genomic_DNA"/>
</dbReference>
<feature type="transmembrane region" description="Helical" evidence="1">
    <location>
        <begin position="133"/>
        <end position="157"/>
    </location>
</feature>
<keyword evidence="1" id="KW-0472">Membrane</keyword>
<sequence>MWMNIKVQKACAWGGAAFALAFLIGFWVIARFIPPPSPASDAQQIANFFAQHQTGIRLGMIITMLAASLMAPWIAVISIQLKRIEGPFSPLAYAQLALGAALMVEFLLPLMIWEAAAFRPTRSPEIVQFANDVSWLTYVGLTSTGVAQAAVIAVAILSDRRAVPVFPRAVGYFNIWIALLFTPGSVNVFFKHGPLAWNGLIAWYLVLAAFSIWLPVMTWQLIVAINRQAADEPPTNNPDADSEAVTLQLLAAELAEIRLRVARTQSMSPK</sequence>
<organism evidence="2 3">
    <name type="scientific">Mycobacterium florentinum</name>
    <dbReference type="NCBI Taxonomy" id="292462"/>
    <lineage>
        <taxon>Bacteria</taxon>
        <taxon>Bacillati</taxon>
        <taxon>Actinomycetota</taxon>
        <taxon>Actinomycetes</taxon>
        <taxon>Mycobacteriales</taxon>
        <taxon>Mycobacteriaceae</taxon>
        <taxon>Mycobacterium</taxon>
        <taxon>Mycobacterium simiae complex</taxon>
    </lineage>
</organism>